<name>R7UY51_CAPTE</name>
<organism evidence="2">
    <name type="scientific">Capitella teleta</name>
    <name type="common">Polychaete worm</name>
    <dbReference type="NCBI Taxonomy" id="283909"/>
    <lineage>
        <taxon>Eukaryota</taxon>
        <taxon>Metazoa</taxon>
        <taxon>Spiralia</taxon>
        <taxon>Lophotrochozoa</taxon>
        <taxon>Annelida</taxon>
        <taxon>Polychaeta</taxon>
        <taxon>Sedentaria</taxon>
        <taxon>Scolecida</taxon>
        <taxon>Capitellidae</taxon>
        <taxon>Capitella</taxon>
    </lineage>
</organism>
<feature type="region of interest" description="Disordered" evidence="1">
    <location>
        <begin position="1"/>
        <end position="33"/>
    </location>
</feature>
<dbReference type="EMBL" id="KB299137">
    <property type="protein sequence ID" value="ELU08366.1"/>
    <property type="molecule type" value="Genomic_DNA"/>
</dbReference>
<proteinExistence type="predicted"/>
<reference evidence="3" key="3">
    <citation type="submission" date="2015-06" db="UniProtKB">
        <authorList>
            <consortium name="EnsemblMetazoa"/>
        </authorList>
    </citation>
    <scope>IDENTIFICATION</scope>
</reference>
<evidence type="ECO:0000313" key="4">
    <source>
        <dbReference type="Proteomes" id="UP000014760"/>
    </source>
</evidence>
<dbReference type="Proteomes" id="UP000014760">
    <property type="component" value="Unassembled WGS sequence"/>
</dbReference>
<feature type="compositionally biased region" description="Acidic residues" evidence="1">
    <location>
        <begin position="80"/>
        <end position="112"/>
    </location>
</feature>
<dbReference type="EnsemblMetazoa" id="CapteT213272">
    <property type="protein sequence ID" value="CapteP213272"/>
    <property type="gene ID" value="CapteG213272"/>
</dbReference>
<dbReference type="EMBL" id="AMQN01001077">
    <property type="status" value="NOT_ANNOTATED_CDS"/>
    <property type="molecule type" value="Genomic_DNA"/>
</dbReference>
<accession>R7UY51</accession>
<keyword evidence="4" id="KW-1185">Reference proteome</keyword>
<dbReference type="HOGENOM" id="CLU_1898194_0_0_1"/>
<dbReference type="AlphaFoldDB" id="R7UY51"/>
<reference evidence="2 4" key="2">
    <citation type="journal article" date="2013" name="Nature">
        <title>Insights into bilaterian evolution from three spiralian genomes.</title>
        <authorList>
            <person name="Simakov O."/>
            <person name="Marletaz F."/>
            <person name="Cho S.J."/>
            <person name="Edsinger-Gonzales E."/>
            <person name="Havlak P."/>
            <person name="Hellsten U."/>
            <person name="Kuo D.H."/>
            <person name="Larsson T."/>
            <person name="Lv J."/>
            <person name="Arendt D."/>
            <person name="Savage R."/>
            <person name="Osoegawa K."/>
            <person name="de Jong P."/>
            <person name="Grimwood J."/>
            <person name="Chapman J.A."/>
            <person name="Shapiro H."/>
            <person name="Aerts A."/>
            <person name="Otillar R.P."/>
            <person name="Terry A.Y."/>
            <person name="Boore J.L."/>
            <person name="Grigoriev I.V."/>
            <person name="Lindberg D.R."/>
            <person name="Seaver E.C."/>
            <person name="Weisblat D.A."/>
            <person name="Putnam N.H."/>
            <person name="Rokhsar D.S."/>
        </authorList>
    </citation>
    <scope>NUCLEOTIDE SEQUENCE</scope>
    <source>
        <strain evidence="2 4">I ESC-2004</strain>
    </source>
</reference>
<reference evidence="4" key="1">
    <citation type="submission" date="2012-12" db="EMBL/GenBank/DDBJ databases">
        <authorList>
            <person name="Hellsten U."/>
            <person name="Grimwood J."/>
            <person name="Chapman J.A."/>
            <person name="Shapiro H."/>
            <person name="Aerts A."/>
            <person name="Otillar R.P."/>
            <person name="Terry A.Y."/>
            <person name="Boore J.L."/>
            <person name="Simakov O."/>
            <person name="Marletaz F."/>
            <person name="Cho S.-J."/>
            <person name="Edsinger-Gonzales E."/>
            <person name="Havlak P."/>
            <person name="Kuo D.-H."/>
            <person name="Larsson T."/>
            <person name="Lv J."/>
            <person name="Arendt D."/>
            <person name="Savage R."/>
            <person name="Osoegawa K."/>
            <person name="de Jong P."/>
            <person name="Lindberg D.R."/>
            <person name="Seaver E.C."/>
            <person name="Weisblat D.A."/>
            <person name="Putnam N.H."/>
            <person name="Grigoriev I.V."/>
            <person name="Rokhsar D.S."/>
        </authorList>
    </citation>
    <scope>NUCLEOTIDE SEQUENCE</scope>
    <source>
        <strain evidence="4">I ESC-2004</strain>
    </source>
</reference>
<feature type="region of interest" description="Disordered" evidence="1">
    <location>
        <begin position="75"/>
        <end position="118"/>
    </location>
</feature>
<protein>
    <submittedName>
        <fullName evidence="2 3">Uncharacterized protein</fullName>
    </submittedName>
</protein>
<gene>
    <name evidence="2" type="ORF">CAPTEDRAFT_213272</name>
</gene>
<evidence type="ECO:0000256" key="1">
    <source>
        <dbReference type="SAM" id="MobiDB-lite"/>
    </source>
</evidence>
<evidence type="ECO:0000313" key="3">
    <source>
        <dbReference type="EnsemblMetazoa" id="CapteP213272"/>
    </source>
</evidence>
<evidence type="ECO:0000313" key="2">
    <source>
        <dbReference type="EMBL" id="ELU08366.1"/>
    </source>
</evidence>
<sequence>MRSPKTPQRTKVGGRTATVGQGGKSTGKGSYWCMMGRTRSRRAEPARTQDGRACGRFLRLCHESGCERKIWETCMQPTMQEEEKEEEEEEEEEEEDEDEEEKEEEGEEEMETEFGARSFRGFHLRALINFDGDK</sequence>